<dbReference type="SUPFAM" id="SSF49899">
    <property type="entry name" value="Concanavalin A-like lectins/glucanases"/>
    <property type="match status" value="1"/>
</dbReference>
<gene>
    <name evidence="5" type="ORF">KDL01_01155</name>
</gene>
<comment type="caution">
    <text evidence="5">The sequence shown here is derived from an EMBL/GenBank/DDBJ whole genome shotgun (WGS) entry which is preliminary data.</text>
</comment>
<dbReference type="Proteomes" id="UP000675781">
    <property type="component" value="Unassembled WGS sequence"/>
</dbReference>
<dbReference type="AlphaFoldDB" id="A0A941EIH8"/>
<dbReference type="InterPro" id="IPR013319">
    <property type="entry name" value="GH11/12"/>
</dbReference>
<dbReference type="Gene3D" id="2.60.120.180">
    <property type="match status" value="1"/>
</dbReference>
<evidence type="ECO:0000256" key="2">
    <source>
        <dbReference type="RuleBase" id="RU361163"/>
    </source>
</evidence>
<keyword evidence="6" id="KW-1185">Reference proteome</keyword>
<dbReference type="Gene3D" id="2.60.40.290">
    <property type="match status" value="1"/>
</dbReference>
<dbReference type="RefSeq" id="WP_212526380.1">
    <property type="nucleotide sequence ID" value="NZ_JAGSOG010000003.1"/>
</dbReference>
<dbReference type="Pfam" id="PF01670">
    <property type="entry name" value="Glyco_hydro_12"/>
    <property type="match status" value="1"/>
</dbReference>
<proteinExistence type="inferred from homology"/>
<reference evidence="5" key="1">
    <citation type="submission" date="2021-04" db="EMBL/GenBank/DDBJ databases">
        <title>Genome based classification of Actinospica acidithermotolerans sp. nov., an actinobacterium isolated from an Indonesian hot spring.</title>
        <authorList>
            <person name="Kusuma A.B."/>
            <person name="Putra K.E."/>
            <person name="Nafisah S."/>
            <person name="Loh J."/>
            <person name="Nouioui I."/>
            <person name="Goodfellow M."/>
        </authorList>
    </citation>
    <scope>NUCLEOTIDE SEQUENCE</scope>
    <source>
        <strain evidence="5">CSCA 57</strain>
    </source>
</reference>
<protein>
    <submittedName>
        <fullName evidence="5">Cellulose binding domain-containing protein</fullName>
    </submittedName>
</protein>
<accession>A0A941EIH8</accession>
<evidence type="ECO:0000259" key="4">
    <source>
        <dbReference type="PROSITE" id="PS51173"/>
    </source>
</evidence>
<keyword evidence="3" id="KW-0732">Signal</keyword>
<dbReference type="SMART" id="SM00637">
    <property type="entry name" value="CBD_II"/>
    <property type="match status" value="1"/>
</dbReference>
<keyword evidence="2" id="KW-0378">Hydrolase</keyword>
<dbReference type="InterPro" id="IPR001919">
    <property type="entry name" value="CBD2"/>
</dbReference>
<dbReference type="PROSITE" id="PS51173">
    <property type="entry name" value="CBM2"/>
    <property type="match status" value="1"/>
</dbReference>
<evidence type="ECO:0000256" key="1">
    <source>
        <dbReference type="ARBA" id="ARBA00005519"/>
    </source>
</evidence>
<dbReference type="SUPFAM" id="SSF49384">
    <property type="entry name" value="Carbohydrate-binding domain"/>
    <property type="match status" value="1"/>
</dbReference>
<keyword evidence="2" id="KW-0119">Carbohydrate metabolism</keyword>
<comment type="similarity">
    <text evidence="1 2">Belongs to the glycosyl hydrolase 12 (cellulase H) family.</text>
</comment>
<dbReference type="PANTHER" id="PTHR34002">
    <property type="entry name" value="BLR1656 PROTEIN"/>
    <property type="match status" value="1"/>
</dbReference>
<evidence type="ECO:0000313" key="5">
    <source>
        <dbReference type="EMBL" id="MBR7831846.1"/>
    </source>
</evidence>
<evidence type="ECO:0000313" key="6">
    <source>
        <dbReference type="Proteomes" id="UP000675781"/>
    </source>
</evidence>
<dbReference type="GO" id="GO:0008810">
    <property type="term" value="F:cellulase activity"/>
    <property type="evidence" value="ECO:0007669"/>
    <property type="project" value="InterPro"/>
</dbReference>
<feature type="chain" id="PRO_5037529026" evidence="3">
    <location>
        <begin position="30"/>
        <end position="365"/>
    </location>
</feature>
<keyword evidence="2" id="KW-0624">Polysaccharide degradation</keyword>
<feature type="domain" description="CBM2" evidence="4">
    <location>
        <begin position="262"/>
        <end position="365"/>
    </location>
</feature>
<organism evidence="5 6">
    <name type="scientific">Actinospica durhamensis</name>
    <dbReference type="NCBI Taxonomy" id="1508375"/>
    <lineage>
        <taxon>Bacteria</taxon>
        <taxon>Bacillati</taxon>
        <taxon>Actinomycetota</taxon>
        <taxon>Actinomycetes</taxon>
        <taxon>Catenulisporales</taxon>
        <taxon>Actinospicaceae</taxon>
        <taxon>Actinospica</taxon>
    </lineage>
</organism>
<dbReference type="GO" id="GO:0000272">
    <property type="term" value="P:polysaccharide catabolic process"/>
    <property type="evidence" value="ECO:0007669"/>
    <property type="project" value="UniProtKB-KW"/>
</dbReference>
<dbReference type="InterPro" id="IPR008965">
    <property type="entry name" value="CBM2/CBM3_carb-bd_dom_sf"/>
</dbReference>
<keyword evidence="2" id="KW-0326">Glycosidase</keyword>
<dbReference type="Pfam" id="PF00553">
    <property type="entry name" value="CBM_2"/>
    <property type="match status" value="1"/>
</dbReference>
<sequence>MTKFGRATRIVTAVLLGLGSLTVASNAQAATTQLCQEQTAPAVGGVYNVQNDEWGSGAAECITTDGNADFSVADSAIDNATNGAPGAYPSIYQGCHFGVCTSGGLTSTPVEVSSLTTGKVTTSWSTTQPGGSSDYDVAYDVWFNHTATTTGQPNCTELMVWLNHNGPVQPFGTEVASGVTVGGRGYNVWEGSQWFGDTVSYTMTTSATSVSGLDLAPLAQDAVSRGYLSSSCYLIDIEAGFEIWQGGAGLATNSFSVAVNGAAPVPPSCTVAYTLNNSSGGSMQANIVVTDTGNSPLNSWTLTWTFPGDTKITSMWAGDYSQSGEAVTVTNASYDGTIAPGASVEVGFNGTYTSNDAVPTGFTCS</sequence>
<feature type="signal peptide" evidence="3">
    <location>
        <begin position="1"/>
        <end position="29"/>
    </location>
</feature>
<dbReference type="InterPro" id="IPR002594">
    <property type="entry name" value="GH12"/>
</dbReference>
<dbReference type="PANTHER" id="PTHR34002:SF9">
    <property type="entry name" value="XYLOGLUCAN-SPECIFIC ENDO-BETA-1,4-GLUCANASE A"/>
    <property type="match status" value="1"/>
</dbReference>
<name>A0A941EIH8_9ACTN</name>
<dbReference type="EMBL" id="JAGSOG010000003">
    <property type="protein sequence ID" value="MBR7831846.1"/>
    <property type="molecule type" value="Genomic_DNA"/>
</dbReference>
<dbReference type="InterPro" id="IPR013320">
    <property type="entry name" value="ConA-like_dom_sf"/>
</dbReference>
<evidence type="ECO:0000256" key="3">
    <source>
        <dbReference type="SAM" id="SignalP"/>
    </source>
</evidence>
<dbReference type="GO" id="GO:0030247">
    <property type="term" value="F:polysaccharide binding"/>
    <property type="evidence" value="ECO:0007669"/>
    <property type="project" value="UniProtKB-UniRule"/>
</dbReference>
<dbReference type="InterPro" id="IPR012291">
    <property type="entry name" value="CBM2_carb-bd_dom_sf"/>
</dbReference>